<keyword evidence="2" id="KW-0963">Cytoplasm</keyword>
<dbReference type="GO" id="GO:0046872">
    <property type="term" value="F:metal ion binding"/>
    <property type="evidence" value="ECO:0007669"/>
    <property type="project" value="UniProtKB-KW"/>
</dbReference>
<evidence type="ECO:0000313" key="7">
    <source>
        <dbReference type="Proteomes" id="UP000661507"/>
    </source>
</evidence>
<keyword evidence="7" id="KW-1185">Reference proteome</keyword>
<dbReference type="InterPro" id="IPR012312">
    <property type="entry name" value="Hemerythrin-like"/>
</dbReference>
<accession>A0A917L4K5</accession>
<reference evidence="6" key="2">
    <citation type="submission" date="2020-09" db="EMBL/GenBank/DDBJ databases">
        <authorList>
            <person name="Sun Q."/>
            <person name="Zhou Y."/>
        </authorList>
    </citation>
    <scope>NUCLEOTIDE SEQUENCE</scope>
    <source>
        <strain evidence="6">CGMCC 1.3617</strain>
    </source>
</reference>
<dbReference type="Gene3D" id="1.20.120.520">
    <property type="entry name" value="nmb1532 protein domain like"/>
    <property type="match status" value="1"/>
</dbReference>
<dbReference type="Proteomes" id="UP000661507">
    <property type="component" value="Unassembled WGS sequence"/>
</dbReference>
<evidence type="ECO:0000313" key="6">
    <source>
        <dbReference type="EMBL" id="GGJ40348.1"/>
    </source>
</evidence>
<dbReference type="InterPro" id="IPR019903">
    <property type="entry name" value="RIC_family"/>
</dbReference>
<evidence type="ECO:0000256" key="1">
    <source>
        <dbReference type="ARBA" id="ARBA00004496"/>
    </source>
</evidence>
<name>A0A917L4K5_9PROT</name>
<sequence length="219" mass="24590">MNAHPETPERRAALSQRLRVATGLDEVTLEAFQRAFYGAARQDPLLCAAFAGVADWDAHIVRLTQLWSSVALMTGTYHGQPMQAHAHLGLGTAHFARWMALFEETAVHRDHPDVPRGLADLLTRIEWELREHMQKEEQGLFPMLRVGHGPPMAIALMRDEHDDHGAHLRELAAITHAHEPPEDACNSWRALYAGTAQFAEDLTQHIHLENNVPFPRFGA</sequence>
<reference evidence="6" key="1">
    <citation type="journal article" date="2014" name="Int. J. Syst. Evol. Microbiol.">
        <title>Complete genome sequence of Corynebacterium casei LMG S-19264T (=DSM 44701T), isolated from a smear-ripened cheese.</title>
        <authorList>
            <consortium name="US DOE Joint Genome Institute (JGI-PGF)"/>
            <person name="Walter F."/>
            <person name="Albersmeier A."/>
            <person name="Kalinowski J."/>
            <person name="Ruckert C."/>
        </authorList>
    </citation>
    <scope>NUCLEOTIDE SEQUENCE</scope>
    <source>
        <strain evidence="6">CGMCC 1.3617</strain>
    </source>
</reference>
<dbReference type="RefSeq" id="WP_229681616.1">
    <property type="nucleotide sequence ID" value="NZ_BMKW01000019.1"/>
</dbReference>
<comment type="caution">
    <text evidence="6">The sequence shown here is derived from an EMBL/GenBank/DDBJ whole genome shotgun (WGS) entry which is preliminary data.</text>
</comment>
<evidence type="ECO:0000256" key="2">
    <source>
        <dbReference type="ARBA" id="ARBA00022490"/>
    </source>
</evidence>
<dbReference type="PANTHER" id="PTHR36438:SF1">
    <property type="entry name" value="IRON-SULFUR CLUSTER REPAIR PROTEIN YTFE"/>
    <property type="match status" value="1"/>
</dbReference>
<comment type="subcellular location">
    <subcellularLocation>
        <location evidence="1">Cytoplasm</location>
    </subcellularLocation>
</comment>
<feature type="domain" description="Hemerythrin-like" evidence="5">
    <location>
        <begin position="105"/>
        <end position="216"/>
    </location>
</feature>
<protein>
    <recommendedName>
        <fullName evidence="5">Hemerythrin-like domain-containing protein</fullName>
    </recommendedName>
</protein>
<evidence type="ECO:0000259" key="5">
    <source>
        <dbReference type="Pfam" id="PF01814"/>
    </source>
</evidence>
<dbReference type="AlphaFoldDB" id="A0A917L4K5"/>
<gene>
    <name evidence="6" type="ORF">GCM10011320_55010</name>
</gene>
<dbReference type="EMBL" id="BMKW01000019">
    <property type="protein sequence ID" value="GGJ40348.1"/>
    <property type="molecule type" value="Genomic_DNA"/>
</dbReference>
<dbReference type="GO" id="GO:0005737">
    <property type="term" value="C:cytoplasm"/>
    <property type="evidence" value="ECO:0007669"/>
    <property type="project" value="UniProtKB-SubCell"/>
</dbReference>
<dbReference type="SUPFAM" id="SSF46458">
    <property type="entry name" value="Globin-like"/>
    <property type="match status" value="1"/>
</dbReference>
<evidence type="ECO:0000256" key="4">
    <source>
        <dbReference type="ARBA" id="ARBA00023004"/>
    </source>
</evidence>
<dbReference type="Pfam" id="PF01814">
    <property type="entry name" value="Hemerythrin"/>
    <property type="match status" value="1"/>
</dbReference>
<keyword evidence="3" id="KW-0479">Metal-binding</keyword>
<keyword evidence="4" id="KW-0408">Iron</keyword>
<dbReference type="CDD" id="cd08916">
    <property type="entry name" value="TrHb3_P"/>
    <property type="match status" value="1"/>
</dbReference>
<dbReference type="InterPro" id="IPR009050">
    <property type="entry name" value="Globin-like_sf"/>
</dbReference>
<dbReference type="PANTHER" id="PTHR36438">
    <property type="entry name" value="IRON-SULFUR CLUSTER REPAIR PROTEIN YTFE"/>
    <property type="match status" value="1"/>
</dbReference>
<evidence type="ECO:0000256" key="3">
    <source>
        <dbReference type="ARBA" id="ARBA00022723"/>
    </source>
</evidence>
<organism evidence="6 7">
    <name type="scientific">Neoroseomonas lacus</name>
    <dbReference type="NCBI Taxonomy" id="287609"/>
    <lineage>
        <taxon>Bacteria</taxon>
        <taxon>Pseudomonadati</taxon>
        <taxon>Pseudomonadota</taxon>
        <taxon>Alphaproteobacteria</taxon>
        <taxon>Acetobacterales</taxon>
        <taxon>Acetobacteraceae</taxon>
        <taxon>Neoroseomonas</taxon>
    </lineage>
</organism>
<proteinExistence type="predicted"/>